<keyword evidence="3" id="KW-1185">Reference proteome</keyword>
<dbReference type="Proteomes" id="UP000027195">
    <property type="component" value="Unassembled WGS sequence"/>
</dbReference>
<dbReference type="AlphaFoldDB" id="A0A067MB19"/>
<evidence type="ECO:0000313" key="2">
    <source>
        <dbReference type="EMBL" id="KDQ12769.1"/>
    </source>
</evidence>
<proteinExistence type="predicted"/>
<sequence>MPPKNSKKAPASAGSSRKGAPVSQRETKRKREGKDEEGNLRKGERQEATNDIAEVRALREIQDFYLYFSRNVMYAWPIESLVKPPPADGAGYIARLIGHDSSHVQERESVWTSKIQTHAWVQATLVKLPAGRFVPSNDGLRGSDVELFRMVRLQPDAGIRKVAPDEDFIRIRLYSMDHSNGEPRGEADSFIIRKIALVPRTPLENLALASRALTVRALQRKRTAEKKRAP</sequence>
<evidence type="ECO:0000256" key="1">
    <source>
        <dbReference type="SAM" id="MobiDB-lite"/>
    </source>
</evidence>
<reference evidence="3" key="1">
    <citation type="journal article" date="2014" name="Proc. Natl. Acad. Sci. U.S.A.">
        <title>Extensive sampling of basidiomycete genomes demonstrates inadequacy of the white-rot/brown-rot paradigm for wood decay fungi.</title>
        <authorList>
            <person name="Riley R."/>
            <person name="Salamov A.A."/>
            <person name="Brown D.W."/>
            <person name="Nagy L.G."/>
            <person name="Floudas D."/>
            <person name="Held B.W."/>
            <person name="Levasseur A."/>
            <person name="Lombard V."/>
            <person name="Morin E."/>
            <person name="Otillar R."/>
            <person name="Lindquist E.A."/>
            <person name="Sun H."/>
            <person name="LaButti K.M."/>
            <person name="Schmutz J."/>
            <person name="Jabbour D."/>
            <person name="Luo H."/>
            <person name="Baker S.E."/>
            <person name="Pisabarro A.G."/>
            <person name="Walton J.D."/>
            <person name="Blanchette R.A."/>
            <person name="Henrissat B."/>
            <person name="Martin F."/>
            <person name="Cullen D."/>
            <person name="Hibbett D.S."/>
            <person name="Grigoriev I.V."/>
        </authorList>
    </citation>
    <scope>NUCLEOTIDE SEQUENCE [LARGE SCALE GENOMIC DNA]</scope>
    <source>
        <strain evidence="3">FD-172 SS1</strain>
    </source>
</reference>
<dbReference type="InParanoid" id="A0A067MB19"/>
<organism evidence="2 3">
    <name type="scientific">Botryobasidium botryosum (strain FD-172 SS1)</name>
    <dbReference type="NCBI Taxonomy" id="930990"/>
    <lineage>
        <taxon>Eukaryota</taxon>
        <taxon>Fungi</taxon>
        <taxon>Dikarya</taxon>
        <taxon>Basidiomycota</taxon>
        <taxon>Agaricomycotina</taxon>
        <taxon>Agaricomycetes</taxon>
        <taxon>Cantharellales</taxon>
        <taxon>Botryobasidiaceae</taxon>
        <taxon>Botryobasidium</taxon>
    </lineage>
</organism>
<evidence type="ECO:0000313" key="3">
    <source>
        <dbReference type="Proteomes" id="UP000027195"/>
    </source>
</evidence>
<name>A0A067MB19_BOTB1</name>
<accession>A0A067MB19</accession>
<protein>
    <submittedName>
        <fullName evidence="2">Uncharacterized protein</fullName>
    </submittedName>
</protein>
<dbReference type="HOGENOM" id="CLU_1133425_0_0_1"/>
<feature type="region of interest" description="Disordered" evidence="1">
    <location>
        <begin position="1"/>
        <end position="46"/>
    </location>
</feature>
<dbReference type="EMBL" id="KL198048">
    <property type="protein sequence ID" value="KDQ12769.1"/>
    <property type="molecule type" value="Genomic_DNA"/>
</dbReference>
<gene>
    <name evidence="2" type="ORF">BOTBODRAFT_633840</name>
</gene>
<feature type="compositionally biased region" description="Basic and acidic residues" evidence="1">
    <location>
        <begin position="32"/>
        <end position="46"/>
    </location>
</feature>